<name>A0A0F3GTM7_9BACT</name>
<dbReference type="GO" id="GO:0000155">
    <property type="term" value="F:phosphorelay sensor kinase activity"/>
    <property type="evidence" value="ECO:0007669"/>
    <property type="project" value="InterPro"/>
</dbReference>
<dbReference type="InterPro" id="IPR036890">
    <property type="entry name" value="HATPase_C_sf"/>
</dbReference>
<evidence type="ECO:0000256" key="1">
    <source>
        <dbReference type="ARBA" id="ARBA00000085"/>
    </source>
</evidence>
<feature type="region of interest" description="Disordered" evidence="4">
    <location>
        <begin position="382"/>
        <end position="403"/>
    </location>
</feature>
<dbReference type="EMBL" id="LACI01001121">
    <property type="protein sequence ID" value="KJU85202.1"/>
    <property type="molecule type" value="Genomic_DNA"/>
</dbReference>
<evidence type="ECO:0000313" key="7">
    <source>
        <dbReference type="Proteomes" id="UP000033423"/>
    </source>
</evidence>
<dbReference type="Gene3D" id="3.30.450.40">
    <property type="match status" value="1"/>
</dbReference>
<dbReference type="PANTHER" id="PTHR43065">
    <property type="entry name" value="SENSOR HISTIDINE KINASE"/>
    <property type="match status" value="1"/>
</dbReference>
<proteinExistence type="predicted"/>
<dbReference type="EC" id="2.7.13.3" evidence="2"/>
<keyword evidence="7" id="KW-1185">Reference proteome</keyword>
<gene>
    <name evidence="6" type="ORF">MBAV_002601</name>
</gene>
<dbReference type="PATRIC" id="fig|29290.4.peg.3456"/>
<accession>A0A0F3GTM7</accession>
<dbReference type="SUPFAM" id="SSF55874">
    <property type="entry name" value="ATPase domain of HSP90 chaperone/DNA topoisomerase II/histidine kinase"/>
    <property type="match status" value="1"/>
</dbReference>
<dbReference type="AlphaFoldDB" id="A0A0F3GTM7"/>
<evidence type="ECO:0000313" key="6">
    <source>
        <dbReference type="EMBL" id="KJU85202.1"/>
    </source>
</evidence>
<evidence type="ECO:0000256" key="2">
    <source>
        <dbReference type="ARBA" id="ARBA00012438"/>
    </source>
</evidence>
<feature type="domain" description="GAF" evidence="5">
    <location>
        <begin position="44"/>
        <end position="194"/>
    </location>
</feature>
<protein>
    <recommendedName>
        <fullName evidence="2">histidine kinase</fullName>
        <ecNumber evidence="2">2.7.13.3</ecNumber>
    </recommendedName>
</protein>
<evidence type="ECO:0000259" key="5">
    <source>
        <dbReference type="SMART" id="SM00065"/>
    </source>
</evidence>
<comment type="caution">
    <text evidence="6">The sequence shown here is derived from an EMBL/GenBank/DDBJ whole genome shotgun (WGS) entry which is preliminary data.</text>
</comment>
<dbReference type="Gene3D" id="1.10.287.130">
    <property type="match status" value="1"/>
</dbReference>
<evidence type="ECO:0000256" key="3">
    <source>
        <dbReference type="SAM" id="Coils"/>
    </source>
</evidence>
<keyword evidence="3" id="KW-0175">Coiled coil</keyword>
<organism evidence="6 7">
    <name type="scientific">Candidatus Magnetobacterium bavaricum</name>
    <dbReference type="NCBI Taxonomy" id="29290"/>
    <lineage>
        <taxon>Bacteria</taxon>
        <taxon>Pseudomonadati</taxon>
        <taxon>Nitrospirota</taxon>
        <taxon>Thermodesulfovibrionia</taxon>
        <taxon>Thermodesulfovibrionales</taxon>
        <taxon>Candidatus Magnetobacteriaceae</taxon>
        <taxon>Candidatus Magnetobacterium</taxon>
    </lineage>
</organism>
<feature type="coiled-coil region" evidence="3">
    <location>
        <begin position="186"/>
        <end position="217"/>
    </location>
</feature>
<dbReference type="Proteomes" id="UP000033423">
    <property type="component" value="Unassembled WGS sequence"/>
</dbReference>
<dbReference type="InterPro" id="IPR003661">
    <property type="entry name" value="HisK_dim/P_dom"/>
</dbReference>
<reference evidence="6 7" key="1">
    <citation type="submission" date="2015-02" db="EMBL/GenBank/DDBJ databases">
        <title>Single-cell genomics of uncultivated deep-branching MTB reveals a conserved set of magnetosome genes.</title>
        <authorList>
            <person name="Kolinko S."/>
            <person name="Richter M."/>
            <person name="Glockner F.O."/>
            <person name="Brachmann A."/>
            <person name="Schuler D."/>
        </authorList>
    </citation>
    <scope>NUCLEOTIDE SEQUENCE [LARGE SCALE GENOMIC DNA]</scope>
    <source>
        <strain evidence="6">TM-1</strain>
    </source>
</reference>
<keyword evidence="6" id="KW-0418">Kinase</keyword>
<comment type="catalytic activity">
    <reaction evidence="1">
        <text>ATP + protein L-histidine = ADP + protein N-phospho-L-histidine.</text>
        <dbReference type="EC" id="2.7.13.3"/>
    </reaction>
</comment>
<evidence type="ECO:0000256" key="4">
    <source>
        <dbReference type="SAM" id="MobiDB-lite"/>
    </source>
</evidence>
<sequence>MELQTNIEMILNKRKADIELKNKTTIENAMVEASRSLIQTDRISIKEISDLLLHHAKTLTRSVYGYAGYIDTETGVLVVPYLTTDILDKCNIPNKNFVFEKMLKGLVGWMLDNQRPLLTNNPAIDHRSAGTPKGHIPIIRFLSVPALIEGKIVGLLSVANSTGDYTEVDQEVLERLANYYALAIERKRIDEDMEKHRQHLQQKAEEEVAKRQQNEQMLIQQSNLAAMGEMIDIIAHQWKQPLTAIAVVAQDLRDAYKFGDLNEEYIETVIDTTMDQVNFMGKTMDDFRNFFKPSKQKVHFDVRDTINELISMFIPVFKKNNVKINLKTNQSPNPTADGYPNEFKQVILNILNNSKDAIISRRNPEPKLQGLIDVEITNSVPLQEGSAPPRLKGRPCQRTNSVFSQRRRWRHTWRCDRQNI</sequence>
<keyword evidence="6" id="KW-0808">Transferase</keyword>
<dbReference type="SUPFAM" id="SSF55781">
    <property type="entry name" value="GAF domain-like"/>
    <property type="match status" value="1"/>
</dbReference>
<dbReference type="PANTHER" id="PTHR43065:SF42">
    <property type="entry name" value="TWO-COMPONENT SENSOR PPRA"/>
    <property type="match status" value="1"/>
</dbReference>
<dbReference type="Pfam" id="PF13185">
    <property type="entry name" value="GAF_2"/>
    <property type="match status" value="1"/>
</dbReference>
<dbReference type="CDD" id="cd00082">
    <property type="entry name" value="HisKA"/>
    <property type="match status" value="1"/>
</dbReference>
<dbReference type="InterPro" id="IPR029016">
    <property type="entry name" value="GAF-like_dom_sf"/>
</dbReference>
<dbReference type="SMART" id="SM00065">
    <property type="entry name" value="GAF"/>
    <property type="match status" value="1"/>
</dbReference>
<dbReference type="Gene3D" id="3.30.565.10">
    <property type="entry name" value="Histidine kinase-like ATPase, C-terminal domain"/>
    <property type="match status" value="1"/>
</dbReference>
<dbReference type="InterPro" id="IPR003018">
    <property type="entry name" value="GAF"/>
</dbReference>